<dbReference type="EMBL" id="JACKVK010000001">
    <property type="protein sequence ID" value="MCV7419318.1"/>
    <property type="molecule type" value="Genomic_DNA"/>
</dbReference>
<organism evidence="1 2">
    <name type="scientific">Mycobacterium yunnanensis</name>
    <dbReference type="NCBI Taxonomy" id="368477"/>
    <lineage>
        <taxon>Bacteria</taxon>
        <taxon>Bacillati</taxon>
        <taxon>Actinomycetota</taxon>
        <taxon>Actinomycetes</taxon>
        <taxon>Mycobacteriales</taxon>
        <taxon>Mycobacteriaceae</taxon>
        <taxon>Mycobacterium</taxon>
    </lineage>
</organism>
<sequence length="195" mass="21853">MAHPHLELEAEATTWWRYAIDCARTLRAHRQPPAVDVWGPILAPGEHGLMPVGNLAYSRLYGGDGRYHQSNLFVFGKPEFVLGALGVNALVNHQRRAEAQRRAAVQWRDHQVAPVFVTSARLWCSVARHGWISFSLNDILEFHPDLDNWALTLSFRGAVVPLRLQGPAAPAVALWVAVGVFGDQWARDPRLTRLQ</sequence>
<name>A0A9X3BYR2_9MYCO</name>
<keyword evidence="2" id="KW-1185">Reference proteome</keyword>
<dbReference type="RefSeq" id="WP_263994072.1">
    <property type="nucleotide sequence ID" value="NZ_JACKVK010000001.1"/>
</dbReference>
<dbReference type="AlphaFoldDB" id="A0A9X3BYR2"/>
<reference evidence="1" key="1">
    <citation type="submission" date="2020-07" db="EMBL/GenBank/DDBJ databases">
        <authorList>
            <person name="Pettersson B.M.F."/>
            <person name="Behra P.R.K."/>
            <person name="Ramesh M."/>
            <person name="Das S."/>
            <person name="Dasgupta S."/>
            <person name="Kirsebom L.A."/>
        </authorList>
    </citation>
    <scope>NUCLEOTIDE SEQUENCE</scope>
    <source>
        <strain evidence="1">DSM 44838</strain>
    </source>
</reference>
<proteinExistence type="predicted"/>
<protein>
    <submittedName>
        <fullName evidence="1">Uncharacterized protein</fullName>
    </submittedName>
</protein>
<gene>
    <name evidence="1" type="ORF">H7K45_02080</name>
</gene>
<evidence type="ECO:0000313" key="2">
    <source>
        <dbReference type="Proteomes" id="UP001141629"/>
    </source>
</evidence>
<dbReference type="Proteomes" id="UP001141629">
    <property type="component" value="Unassembled WGS sequence"/>
</dbReference>
<comment type="caution">
    <text evidence="1">The sequence shown here is derived from an EMBL/GenBank/DDBJ whole genome shotgun (WGS) entry which is preliminary data.</text>
</comment>
<accession>A0A9X3BYR2</accession>
<reference evidence="1" key="2">
    <citation type="journal article" date="2022" name="BMC Genomics">
        <title>Comparative genome analysis of mycobacteria focusing on tRNA and non-coding RNA.</title>
        <authorList>
            <person name="Behra P.R.K."/>
            <person name="Pettersson B.M.F."/>
            <person name="Ramesh M."/>
            <person name="Das S."/>
            <person name="Dasgupta S."/>
            <person name="Kirsebom L.A."/>
        </authorList>
    </citation>
    <scope>NUCLEOTIDE SEQUENCE</scope>
    <source>
        <strain evidence="1">DSM 44838</strain>
    </source>
</reference>
<evidence type="ECO:0000313" key="1">
    <source>
        <dbReference type="EMBL" id="MCV7419318.1"/>
    </source>
</evidence>